<keyword evidence="2" id="KW-1185">Reference proteome</keyword>
<comment type="caution">
    <text evidence="1">The sequence shown here is derived from an EMBL/GenBank/DDBJ whole genome shotgun (WGS) entry which is preliminary data.</text>
</comment>
<protein>
    <submittedName>
        <fullName evidence="1">Uncharacterized protein</fullName>
    </submittedName>
</protein>
<dbReference type="InterPro" id="IPR045397">
    <property type="entry name" value="TumE-like"/>
</dbReference>
<evidence type="ECO:0000313" key="2">
    <source>
        <dbReference type="Proteomes" id="UP001238496"/>
    </source>
</evidence>
<evidence type="ECO:0000313" key="1">
    <source>
        <dbReference type="EMBL" id="MDQ0422658.1"/>
    </source>
</evidence>
<gene>
    <name evidence="1" type="ORF">J2045_003708</name>
</gene>
<proteinExistence type="predicted"/>
<reference evidence="1 2" key="1">
    <citation type="submission" date="2023-07" db="EMBL/GenBank/DDBJ databases">
        <title>Genomic Encyclopedia of Type Strains, Phase IV (KMG-IV): sequencing the most valuable type-strain genomes for metagenomic binning, comparative biology and taxonomic classification.</title>
        <authorList>
            <person name="Goeker M."/>
        </authorList>
    </citation>
    <scope>NUCLEOTIDE SEQUENCE [LARGE SCALE GENOMIC DNA]</scope>
    <source>
        <strain evidence="1 2">DSM 1111</strain>
    </source>
</reference>
<accession>A0ABU0GBC6</accession>
<dbReference type="EMBL" id="JAUSUW010000012">
    <property type="protein sequence ID" value="MDQ0422658.1"/>
    <property type="molecule type" value="Genomic_DNA"/>
</dbReference>
<organism evidence="1 2">
    <name type="scientific">Peteryoungia aggregata LMG 23059</name>
    <dbReference type="NCBI Taxonomy" id="1368425"/>
    <lineage>
        <taxon>Bacteria</taxon>
        <taxon>Pseudomonadati</taxon>
        <taxon>Pseudomonadota</taxon>
        <taxon>Alphaproteobacteria</taxon>
        <taxon>Hyphomicrobiales</taxon>
        <taxon>Rhizobiaceae</taxon>
        <taxon>Peteryoungia</taxon>
    </lineage>
</organism>
<dbReference type="Pfam" id="PF20126">
    <property type="entry name" value="TumE"/>
    <property type="match status" value="1"/>
</dbReference>
<sequence>MANATLIRRMRSVVRDGVFVEILIWHVPVAVRGGLHEFKYSLALVSEGVCVLRYDNEAGKGDHRHIGAIEAPYAFIGIDQLTADFLADVKGWLDDNSQG</sequence>
<dbReference type="Proteomes" id="UP001238496">
    <property type="component" value="Unassembled WGS sequence"/>
</dbReference>
<dbReference type="RefSeq" id="WP_307375475.1">
    <property type="nucleotide sequence ID" value="NZ_JAUSUW010000012.1"/>
</dbReference>
<name>A0ABU0GBC6_9HYPH</name>